<sequence length="130" mass="14597">MLPSTAMARRSTPLNSRFVAGKGKVYGSGGVPVASLWEKEGAGLQVMKNVDGEESPSLVLGVGEKEREREMEPVCWLGLEDKRKTDQRREAGWWTMVVSLPQGRAMVRERRRARGYLRLIWVYEGVALCC</sequence>
<accession>A0A8X8AWG7</accession>
<reference evidence="1" key="1">
    <citation type="journal article" date="2020" name="bioRxiv">
        <title>Hybrid origin of Populus tomentosa Carr. identified through genome sequencing and phylogenomic analysis.</title>
        <authorList>
            <person name="An X."/>
            <person name="Gao K."/>
            <person name="Chen Z."/>
            <person name="Li J."/>
            <person name="Yang X."/>
            <person name="Yang X."/>
            <person name="Zhou J."/>
            <person name="Guo T."/>
            <person name="Zhao T."/>
            <person name="Huang S."/>
            <person name="Miao D."/>
            <person name="Khan W.U."/>
            <person name="Rao P."/>
            <person name="Ye M."/>
            <person name="Lei B."/>
            <person name="Liao W."/>
            <person name="Wang J."/>
            <person name="Ji L."/>
            <person name="Li Y."/>
            <person name="Guo B."/>
            <person name="Mustafa N.S."/>
            <person name="Li S."/>
            <person name="Yun Q."/>
            <person name="Keller S.R."/>
            <person name="Mao J."/>
            <person name="Zhang R."/>
            <person name="Strauss S.H."/>
        </authorList>
    </citation>
    <scope>NUCLEOTIDE SEQUENCE</scope>
    <source>
        <strain evidence="1">GM15</strain>
        <tissue evidence="1">Leaf</tissue>
    </source>
</reference>
<evidence type="ECO:0000313" key="1">
    <source>
        <dbReference type="EMBL" id="KAG6789190.1"/>
    </source>
</evidence>
<dbReference type="AlphaFoldDB" id="A0A8X8AWG7"/>
<keyword evidence="2" id="KW-1185">Reference proteome</keyword>
<dbReference type="EMBL" id="JAAWWB010000002">
    <property type="protein sequence ID" value="KAG6789190.1"/>
    <property type="molecule type" value="Genomic_DNA"/>
</dbReference>
<comment type="caution">
    <text evidence="1">The sequence shown here is derived from an EMBL/GenBank/DDBJ whole genome shotgun (WGS) entry which is preliminary data.</text>
</comment>
<name>A0A8X8AWG7_POPTO</name>
<gene>
    <name evidence="1" type="ORF">POTOM_005280</name>
</gene>
<proteinExistence type="predicted"/>
<dbReference type="Proteomes" id="UP000886885">
    <property type="component" value="Chromosome 1D"/>
</dbReference>
<organism evidence="1 2">
    <name type="scientific">Populus tomentosa</name>
    <name type="common">Chinese white poplar</name>
    <dbReference type="NCBI Taxonomy" id="118781"/>
    <lineage>
        <taxon>Eukaryota</taxon>
        <taxon>Viridiplantae</taxon>
        <taxon>Streptophyta</taxon>
        <taxon>Embryophyta</taxon>
        <taxon>Tracheophyta</taxon>
        <taxon>Spermatophyta</taxon>
        <taxon>Magnoliopsida</taxon>
        <taxon>eudicotyledons</taxon>
        <taxon>Gunneridae</taxon>
        <taxon>Pentapetalae</taxon>
        <taxon>rosids</taxon>
        <taxon>fabids</taxon>
        <taxon>Malpighiales</taxon>
        <taxon>Salicaceae</taxon>
        <taxon>Saliceae</taxon>
        <taxon>Populus</taxon>
    </lineage>
</organism>
<evidence type="ECO:0000313" key="2">
    <source>
        <dbReference type="Proteomes" id="UP000886885"/>
    </source>
</evidence>
<protein>
    <submittedName>
        <fullName evidence="1">Uncharacterized protein</fullName>
    </submittedName>
</protein>